<dbReference type="EMBL" id="UASS01000001">
    <property type="protein sequence ID" value="SPX59244.1"/>
    <property type="molecule type" value="Genomic_DNA"/>
</dbReference>
<reference evidence="2 4" key="2">
    <citation type="submission" date="2018-06" db="EMBL/GenBank/DDBJ databases">
        <authorList>
            <consortium name="Pathogen Informatics"/>
            <person name="Doyle S."/>
        </authorList>
    </citation>
    <scope>NUCLEOTIDE SEQUENCE [LARGE SCALE GENOMIC DNA]</scope>
    <source>
        <strain evidence="2 4">NCTC12022</strain>
    </source>
</reference>
<gene>
    <name evidence="1" type="ORF">Lfee_0409</name>
    <name evidence="2" type="ORF">NCTC12022_00065</name>
</gene>
<reference evidence="1 3" key="1">
    <citation type="submission" date="2015-11" db="EMBL/GenBank/DDBJ databases">
        <title>Genomic analysis of 38 Legionella species identifies large and diverse effector repertoires.</title>
        <authorList>
            <person name="Burstein D."/>
            <person name="Amaro F."/>
            <person name="Zusman T."/>
            <person name="Lifshitz Z."/>
            <person name="Cohen O."/>
            <person name="Gilbert J.A."/>
            <person name="Pupko T."/>
            <person name="Shuman H.A."/>
            <person name="Segal G."/>
        </authorList>
    </citation>
    <scope>NUCLEOTIDE SEQUENCE [LARGE SCALE GENOMIC DNA]</scope>
    <source>
        <strain evidence="1 3">WO-44C</strain>
    </source>
</reference>
<name>A0A0W0U7F8_9GAMM</name>
<evidence type="ECO:0000313" key="4">
    <source>
        <dbReference type="Proteomes" id="UP000251942"/>
    </source>
</evidence>
<dbReference type="EMBL" id="LNYB01000014">
    <property type="protein sequence ID" value="KTD03663.1"/>
    <property type="molecule type" value="Genomic_DNA"/>
</dbReference>
<dbReference type="RefSeq" id="WP_058443627.1">
    <property type="nucleotide sequence ID" value="NZ_CAAAHT010000025.1"/>
</dbReference>
<protein>
    <submittedName>
        <fullName evidence="1">Uncharacterized protein</fullName>
    </submittedName>
</protein>
<dbReference type="PATRIC" id="fig|453.4.peg.444"/>
<proteinExistence type="predicted"/>
<dbReference type="Proteomes" id="UP000054698">
    <property type="component" value="Unassembled WGS sequence"/>
</dbReference>
<accession>A0A0W0U7F8</accession>
<sequence>MYGKKESVFKRAYAIKDYAHKESGVRINTGASFFRPFNSLADVRTQLRSPVVAPIIDLTLAVQSCLHACRNVLETAINIIFLDVGNIEKSVPEFFTNVLQAAYFAGSALTDTLWDLTALATRTLSTVVDTAAAIAGAIADVGYAIVDACTPKSVRL</sequence>
<organism evidence="1 3">
    <name type="scientific">Legionella feeleii</name>
    <dbReference type="NCBI Taxonomy" id="453"/>
    <lineage>
        <taxon>Bacteria</taxon>
        <taxon>Pseudomonadati</taxon>
        <taxon>Pseudomonadota</taxon>
        <taxon>Gammaproteobacteria</taxon>
        <taxon>Legionellales</taxon>
        <taxon>Legionellaceae</taxon>
        <taxon>Legionella</taxon>
    </lineage>
</organism>
<dbReference type="OrthoDB" id="5638900at2"/>
<evidence type="ECO:0000313" key="3">
    <source>
        <dbReference type="Proteomes" id="UP000054698"/>
    </source>
</evidence>
<evidence type="ECO:0000313" key="2">
    <source>
        <dbReference type="EMBL" id="SPX59244.1"/>
    </source>
</evidence>
<dbReference type="STRING" id="453.Lfee_0409"/>
<dbReference type="AlphaFoldDB" id="A0A0W0U7F8"/>
<evidence type="ECO:0000313" key="1">
    <source>
        <dbReference type="EMBL" id="KTD03663.1"/>
    </source>
</evidence>
<dbReference type="Proteomes" id="UP000251942">
    <property type="component" value="Unassembled WGS sequence"/>
</dbReference>
<keyword evidence="3" id="KW-1185">Reference proteome</keyword>